<proteinExistence type="predicted"/>
<evidence type="ECO:0000256" key="1">
    <source>
        <dbReference type="SAM" id="Phobius"/>
    </source>
</evidence>
<comment type="caution">
    <text evidence="2">The sequence shown here is derived from an EMBL/GenBank/DDBJ whole genome shotgun (WGS) entry which is preliminary data.</text>
</comment>
<dbReference type="EMBL" id="JTLV02000008">
    <property type="protein sequence ID" value="PQM29674.1"/>
    <property type="molecule type" value="Genomic_DNA"/>
</dbReference>
<evidence type="ECO:0000313" key="4">
    <source>
        <dbReference type="EMBL" id="PQM29698.1"/>
    </source>
</evidence>
<keyword evidence="1" id="KW-0472">Membrane</keyword>
<reference evidence="2" key="3">
    <citation type="submission" date="2017-11" db="EMBL/GenBank/DDBJ databases">
        <title>Cell-free culture of the endosymbiotic bacteria Spiroplasma poulsonii highlights bacterial genes involved in host-symbiont interactions.</title>
        <authorList>
            <person name="Masson F."/>
            <person name="Calderon Copete S.P."/>
            <person name="Schupfer F."/>
            <person name="Garcia-Arraez G."/>
            <person name="Lemaitre B."/>
        </authorList>
    </citation>
    <scope>NUCLEOTIDE SEQUENCE</scope>
    <source>
        <strain evidence="2">MSRO</strain>
    </source>
</reference>
<protein>
    <submittedName>
        <fullName evidence="2">Uncharacterized protein</fullName>
    </submittedName>
</protein>
<keyword evidence="5" id="KW-1185">Reference proteome</keyword>
<organism evidence="2 5">
    <name type="scientific">Spiroplasma poulsonii</name>
    <dbReference type="NCBI Taxonomy" id="2138"/>
    <lineage>
        <taxon>Bacteria</taxon>
        <taxon>Bacillati</taxon>
        <taxon>Mycoplasmatota</taxon>
        <taxon>Mollicutes</taxon>
        <taxon>Entomoplasmatales</taxon>
        <taxon>Spiroplasmataceae</taxon>
        <taxon>Spiroplasma</taxon>
    </lineage>
</organism>
<dbReference type="EMBL" id="JTLV02000008">
    <property type="protein sequence ID" value="PQM29686.1"/>
    <property type="molecule type" value="Genomic_DNA"/>
</dbReference>
<dbReference type="EMBL" id="JTLV02000008">
    <property type="protein sequence ID" value="PQM29698.1"/>
    <property type="molecule type" value="Genomic_DNA"/>
</dbReference>
<dbReference type="RefSeq" id="WP_105629320.1">
    <property type="nucleotide sequence ID" value="NZ_JTLV02000008.1"/>
</dbReference>
<dbReference type="AlphaFoldDB" id="A0A2P6F8B0"/>
<reference evidence="2 5" key="2">
    <citation type="journal article" date="2015" name="MBio">
        <title>Genome sequence of the Drosophila melanogaster male-killing Spiroplasma strain MSRO endosymbiont.</title>
        <authorList>
            <person name="Paredes J.C."/>
            <person name="Herren J.K."/>
            <person name="Schupfer F."/>
            <person name="Marin R."/>
            <person name="Claverol S."/>
            <person name="Kuo C.H."/>
            <person name="Lemaitre B."/>
            <person name="Beven L."/>
        </authorList>
    </citation>
    <scope>NUCLEOTIDE SEQUENCE [LARGE SCALE GENOMIC DNA]</scope>
    <source>
        <strain evidence="2 5">MSRO</strain>
    </source>
</reference>
<accession>A0A2P6F8B0</accession>
<dbReference type="Proteomes" id="UP000031565">
    <property type="component" value="Unassembled WGS sequence"/>
</dbReference>
<gene>
    <name evidence="2" type="ORF">SMSRO_SF030750</name>
    <name evidence="3" type="ORF">SMSRO_SF030870</name>
    <name evidence="4" type="ORF">SMSRO_SF030990</name>
</gene>
<keyword evidence="1" id="KW-1133">Transmembrane helix</keyword>
<feature type="transmembrane region" description="Helical" evidence="1">
    <location>
        <begin position="46"/>
        <end position="63"/>
    </location>
</feature>
<reference evidence="2" key="1">
    <citation type="submission" date="2014-10" db="EMBL/GenBank/DDBJ databases">
        <authorList>
            <person name="Seo M.-J."/>
            <person name="Seok Y.J."/>
            <person name="Cha I.-T."/>
        </authorList>
    </citation>
    <scope>NUCLEOTIDE SEQUENCE</scope>
    <source>
        <strain evidence="2">MSRO</strain>
    </source>
</reference>
<evidence type="ECO:0000313" key="3">
    <source>
        <dbReference type="EMBL" id="PQM29686.1"/>
    </source>
</evidence>
<keyword evidence="1" id="KW-0812">Transmembrane</keyword>
<evidence type="ECO:0000313" key="5">
    <source>
        <dbReference type="Proteomes" id="UP000031565"/>
    </source>
</evidence>
<name>A0A2P6F8B0_9MOLU</name>
<sequence>MNLLAETKTMADGVSSMFSGIGKAMVQIKDGLFSIMPEMMAFMGEVWVILLPLAFGILTWLFYKILKLFRFHS</sequence>
<evidence type="ECO:0000313" key="2">
    <source>
        <dbReference type="EMBL" id="PQM29674.1"/>
    </source>
</evidence>